<dbReference type="Proteomes" id="UP000218231">
    <property type="component" value="Unassembled WGS sequence"/>
</dbReference>
<name>A0A2A2L5P6_9BILA</name>
<evidence type="ECO:0000313" key="2">
    <source>
        <dbReference type="EMBL" id="PAV81458.1"/>
    </source>
</evidence>
<accession>A0A2A2L5P6</accession>
<feature type="compositionally biased region" description="Basic and acidic residues" evidence="1">
    <location>
        <begin position="25"/>
        <end position="34"/>
    </location>
</feature>
<evidence type="ECO:0000313" key="3">
    <source>
        <dbReference type="Proteomes" id="UP000218231"/>
    </source>
</evidence>
<feature type="compositionally biased region" description="Basic and acidic residues" evidence="1">
    <location>
        <begin position="54"/>
        <end position="64"/>
    </location>
</feature>
<evidence type="ECO:0000256" key="1">
    <source>
        <dbReference type="SAM" id="MobiDB-lite"/>
    </source>
</evidence>
<reference evidence="2 3" key="1">
    <citation type="journal article" date="2017" name="Curr. Biol.">
        <title>Genome architecture and evolution of a unichromosomal asexual nematode.</title>
        <authorList>
            <person name="Fradin H."/>
            <person name="Zegar C."/>
            <person name="Gutwein M."/>
            <person name="Lucas J."/>
            <person name="Kovtun M."/>
            <person name="Corcoran D."/>
            <person name="Baugh L.R."/>
            <person name="Kiontke K."/>
            <person name="Gunsalus K."/>
            <person name="Fitch D.H."/>
            <person name="Piano F."/>
        </authorList>
    </citation>
    <scope>NUCLEOTIDE SEQUENCE [LARGE SCALE GENOMIC DNA]</scope>
    <source>
        <strain evidence="2">PF1309</strain>
    </source>
</reference>
<dbReference type="EMBL" id="LIAE01007170">
    <property type="protein sequence ID" value="PAV81458.1"/>
    <property type="molecule type" value="Genomic_DNA"/>
</dbReference>
<protein>
    <submittedName>
        <fullName evidence="2">Uncharacterized protein</fullName>
    </submittedName>
</protein>
<proteinExistence type="predicted"/>
<gene>
    <name evidence="2" type="ORF">WR25_22278</name>
</gene>
<keyword evidence="3" id="KW-1185">Reference proteome</keyword>
<comment type="caution">
    <text evidence="2">The sequence shown here is derived from an EMBL/GenBank/DDBJ whole genome shotgun (WGS) entry which is preliminary data.</text>
</comment>
<sequence length="93" mass="10718">MTARRKEKLKQKKRTRKKQISLEAETQRKEKGEGCRCGFEEGDDSDPGMNRTAAEYKPRKKGDSGIRGTLVVKEEDVAAFVEEYEMYAEEAER</sequence>
<organism evidence="2 3">
    <name type="scientific">Diploscapter pachys</name>
    <dbReference type="NCBI Taxonomy" id="2018661"/>
    <lineage>
        <taxon>Eukaryota</taxon>
        <taxon>Metazoa</taxon>
        <taxon>Ecdysozoa</taxon>
        <taxon>Nematoda</taxon>
        <taxon>Chromadorea</taxon>
        <taxon>Rhabditida</taxon>
        <taxon>Rhabditina</taxon>
        <taxon>Rhabditomorpha</taxon>
        <taxon>Rhabditoidea</taxon>
        <taxon>Rhabditidae</taxon>
        <taxon>Diploscapter</taxon>
    </lineage>
</organism>
<feature type="region of interest" description="Disordered" evidence="1">
    <location>
        <begin position="1"/>
        <end position="64"/>
    </location>
</feature>
<feature type="compositionally biased region" description="Basic residues" evidence="1">
    <location>
        <begin position="1"/>
        <end position="19"/>
    </location>
</feature>
<dbReference type="AlphaFoldDB" id="A0A2A2L5P6"/>